<gene>
    <name evidence="2" type="ORF">IV203_037515</name>
</gene>
<keyword evidence="3" id="KW-1185">Reference proteome</keyword>
<organism evidence="2 3">
    <name type="scientific">Nitzschia inconspicua</name>
    <dbReference type="NCBI Taxonomy" id="303405"/>
    <lineage>
        <taxon>Eukaryota</taxon>
        <taxon>Sar</taxon>
        <taxon>Stramenopiles</taxon>
        <taxon>Ochrophyta</taxon>
        <taxon>Bacillariophyta</taxon>
        <taxon>Bacillariophyceae</taxon>
        <taxon>Bacillariophycidae</taxon>
        <taxon>Bacillariales</taxon>
        <taxon>Bacillariaceae</taxon>
        <taxon>Nitzschia</taxon>
    </lineage>
</organism>
<feature type="domain" description="HAT C-terminal dimerisation" evidence="1">
    <location>
        <begin position="99"/>
        <end position="148"/>
    </location>
</feature>
<dbReference type="GO" id="GO:0046983">
    <property type="term" value="F:protein dimerization activity"/>
    <property type="evidence" value="ECO:0007669"/>
    <property type="project" value="InterPro"/>
</dbReference>
<dbReference type="Pfam" id="PF05699">
    <property type="entry name" value="Dimer_Tnp_hAT"/>
    <property type="match status" value="1"/>
</dbReference>
<evidence type="ECO:0000259" key="1">
    <source>
        <dbReference type="Pfam" id="PF05699"/>
    </source>
</evidence>
<name>A0A9K3LL43_9STRA</name>
<accession>A0A9K3LL43</accession>
<evidence type="ECO:0000313" key="3">
    <source>
        <dbReference type="Proteomes" id="UP000693970"/>
    </source>
</evidence>
<dbReference type="AlphaFoldDB" id="A0A9K3LL43"/>
<dbReference type="Proteomes" id="UP000693970">
    <property type="component" value="Unassembled WGS sequence"/>
</dbReference>
<dbReference type="OrthoDB" id="107412at2759"/>
<evidence type="ECO:0000313" key="2">
    <source>
        <dbReference type="EMBL" id="KAG7364313.1"/>
    </source>
</evidence>
<protein>
    <submittedName>
        <fullName evidence="2">HAT family C-terminal dimerization domain containing protein</fullName>
    </submittedName>
</protein>
<sequence>MLMQQRSLSLQSRNTSARALSGTFFTVWKEPKLVSRTKISLSSGWKIATTDPSCVAMAVVTVWNWEKEDDFFADLEVDQARSRQQQKLIGGKKRLPTFMSSLAKAYLSIQATSAPSERVFSAASMLIEKRRNRLDPELAGKMLFVAQNWDLHEKHLQDMLLAAAEQQEGEEVQGS</sequence>
<dbReference type="InterPro" id="IPR008906">
    <property type="entry name" value="HATC_C_dom"/>
</dbReference>
<proteinExistence type="predicted"/>
<dbReference type="EMBL" id="JAGRRH010000009">
    <property type="protein sequence ID" value="KAG7364313.1"/>
    <property type="molecule type" value="Genomic_DNA"/>
</dbReference>
<comment type="caution">
    <text evidence="2">The sequence shown here is derived from an EMBL/GenBank/DDBJ whole genome shotgun (WGS) entry which is preliminary data.</text>
</comment>
<reference evidence="2" key="2">
    <citation type="submission" date="2021-04" db="EMBL/GenBank/DDBJ databases">
        <authorList>
            <person name="Podell S."/>
        </authorList>
    </citation>
    <scope>NUCLEOTIDE SEQUENCE</scope>
    <source>
        <strain evidence="2">Hildebrandi</strain>
    </source>
</reference>
<reference evidence="2" key="1">
    <citation type="journal article" date="2021" name="Sci. Rep.">
        <title>Diploid genomic architecture of Nitzschia inconspicua, an elite biomass production diatom.</title>
        <authorList>
            <person name="Oliver A."/>
            <person name="Podell S."/>
            <person name="Pinowska A."/>
            <person name="Traller J.C."/>
            <person name="Smith S.R."/>
            <person name="McClure R."/>
            <person name="Beliaev A."/>
            <person name="Bohutskyi P."/>
            <person name="Hill E.A."/>
            <person name="Rabines A."/>
            <person name="Zheng H."/>
            <person name="Allen L.Z."/>
            <person name="Kuo A."/>
            <person name="Grigoriev I.V."/>
            <person name="Allen A.E."/>
            <person name="Hazlebeck D."/>
            <person name="Allen E.E."/>
        </authorList>
    </citation>
    <scope>NUCLEOTIDE SEQUENCE</scope>
    <source>
        <strain evidence="2">Hildebrandi</strain>
    </source>
</reference>